<comment type="caution">
    <text evidence="11">The sequence shown here is derived from an EMBL/GenBank/DDBJ whole genome shotgun (WGS) entry which is preliminary data.</text>
</comment>
<organism evidence="11 12">
    <name type="scientific">Stylosanthes scabra</name>
    <dbReference type="NCBI Taxonomy" id="79078"/>
    <lineage>
        <taxon>Eukaryota</taxon>
        <taxon>Viridiplantae</taxon>
        <taxon>Streptophyta</taxon>
        <taxon>Embryophyta</taxon>
        <taxon>Tracheophyta</taxon>
        <taxon>Spermatophyta</taxon>
        <taxon>Magnoliopsida</taxon>
        <taxon>eudicotyledons</taxon>
        <taxon>Gunneridae</taxon>
        <taxon>Pentapetalae</taxon>
        <taxon>rosids</taxon>
        <taxon>fabids</taxon>
        <taxon>Fabales</taxon>
        <taxon>Fabaceae</taxon>
        <taxon>Papilionoideae</taxon>
        <taxon>50 kb inversion clade</taxon>
        <taxon>dalbergioids sensu lato</taxon>
        <taxon>Dalbergieae</taxon>
        <taxon>Pterocarpus clade</taxon>
        <taxon>Stylosanthes</taxon>
    </lineage>
</organism>
<dbReference type="EMBL" id="JASCZI010030330">
    <property type="protein sequence ID" value="MED6121386.1"/>
    <property type="molecule type" value="Genomic_DNA"/>
</dbReference>
<dbReference type="PANTHER" id="PTHR18934">
    <property type="entry name" value="ATP-DEPENDENT RNA HELICASE"/>
    <property type="match status" value="1"/>
</dbReference>
<dbReference type="PROSITE" id="PS51192">
    <property type="entry name" value="HELICASE_ATP_BIND_1"/>
    <property type="match status" value="1"/>
</dbReference>
<reference evidence="11 12" key="1">
    <citation type="journal article" date="2023" name="Plants (Basel)">
        <title>Bridging the Gap: Combining Genomics and Transcriptomics Approaches to Understand Stylosanthes scabra, an Orphan Legume from the Brazilian Caatinga.</title>
        <authorList>
            <person name="Ferreira-Neto J.R.C."/>
            <person name="da Silva M.D."/>
            <person name="Binneck E."/>
            <person name="de Melo N.F."/>
            <person name="da Silva R.H."/>
            <person name="de Melo A.L.T.M."/>
            <person name="Pandolfi V."/>
            <person name="Bustamante F.O."/>
            <person name="Brasileiro-Vidal A.C."/>
            <person name="Benko-Iseppon A.M."/>
        </authorList>
    </citation>
    <scope>NUCLEOTIDE SEQUENCE [LARGE SCALE GENOMIC DNA]</scope>
    <source>
        <tissue evidence="11">Leaves</tissue>
    </source>
</reference>
<dbReference type="EC" id="3.6.4.13" evidence="1"/>
<feature type="domain" description="C3H1-type" evidence="8">
    <location>
        <begin position="772"/>
        <end position="799"/>
    </location>
</feature>
<dbReference type="InterPro" id="IPR011545">
    <property type="entry name" value="DEAD/DEAH_box_helicase_dom"/>
</dbReference>
<evidence type="ECO:0000259" key="8">
    <source>
        <dbReference type="PROSITE" id="PS50103"/>
    </source>
</evidence>
<proteinExistence type="predicted"/>
<gene>
    <name evidence="11" type="ORF">PIB30_029762</name>
</gene>
<accession>A0ABU6RBN6</accession>
<dbReference type="SUPFAM" id="SSF52540">
    <property type="entry name" value="P-loop containing nucleoside triphosphate hydrolases"/>
    <property type="match status" value="1"/>
</dbReference>
<keyword evidence="2" id="KW-0547">Nucleotide-binding</keyword>
<keyword evidence="3" id="KW-0378">Hydrolase</keyword>
<dbReference type="Pfam" id="PF00271">
    <property type="entry name" value="Helicase_C"/>
    <property type="match status" value="1"/>
</dbReference>
<dbReference type="Gene3D" id="3.40.50.300">
    <property type="entry name" value="P-loop containing nucleotide triphosphate hydrolases"/>
    <property type="match status" value="2"/>
</dbReference>
<evidence type="ECO:0000256" key="6">
    <source>
        <dbReference type="ARBA" id="ARBA00047984"/>
    </source>
</evidence>
<feature type="zinc finger region" description="C3H1-type" evidence="7">
    <location>
        <begin position="744"/>
        <end position="771"/>
    </location>
</feature>
<dbReference type="InterPro" id="IPR014001">
    <property type="entry name" value="Helicase_ATP-bd"/>
</dbReference>
<dbReference type="PROSITE" id="PS50103">
    <property type="entry name" value="ZF_C3H1"/>
    <property type="match status" value="2"/>
</dbReference>
<evidence type="ECO:0000256" key="1">
    <source>
        <dbReference type="ARBA" id="ARBA00012552"/>
    </source>
</evidence>
<evidence type="ECO:0000256" key="4">
    <source>
        <dbReference type="ARBA" id="ARBA00022806"/>
    </source>
</evidence>
<keyword evidence="12" id="KW-1185">Reference proteome</keyword>
<evidence type="ECO:0000256" key="7">
    <source>
        <dbReference type="PROSITE-ProRule" id="PRU00723"/>
    </source>
</evidence>
<keyword evidence="7" id="KW-0863">Zinc-finger</keyword>
<dbReference type="SMART" id="SM00487">
    <property type="entry name" value="DEXDc"/>
    <property type="match status" value="1"/>
</dbReference>
<feature type="domain" description="Helicase C-terminal" evidence="10">
    <location>
        <begin position="278"/>
        <end position="443"/>
    </location>
</feature>
<evidence type="ECO:0000256" key="5">
    <source>
        <dbReference type="ARBA" id="ARBA00022840"/>
    </source>
</evidence>
<feature type="domain" description="Helicase ATP-binding" evidence="9">
    <location>
        <begin position="54"/>
        <end position="215"/>
    </location>
</feature>
<keyword evidence="4" id="KW-0347">Helicase</keyword>
<evidence type="ECO:0000313" key="11">
    <source>
        <dbReference type="EMBL" id="MED6121386.1"/>
    </source>
</evidence>
<evidence type="ECO:0000259" key="9">
    <source>
        <dbReference type="PROSITE" id="PS51192"/>
    </source>
</evidence>
<evidence type="ECO:0000256" key="3">
    <source>
        <dbReference type="ARBA" id="ARBA00022801"/>
    </source>
</evidence>
<dbReference type="PANTHER" id="PTHR18934:SF221">
    <property type="entry name" value="ATP-DEPENDENT RNA HELICASE DHX34-RELATED"/>
    <property type="match status" value="1"/>
</dbReference>
<dbReference type="SMART" id="SM00490">
    <property type="entry name" value="HELICc"/>
    <property type="match status" value="1"/>
</dbReference>
<dbReference type="Gene3D" id="4.10.1000.10">
    <property type="entry name" value="Zinc finger, CCCH-type"/>
    <property type="match status" value="1"/>
</dbReference>
<dbReference type="InterPro" id="IPR000571">
    <property type="entry name" value="Znf_CCCH"/>
</dbReference>
<dbReference type="CDD" id="cd17917">
    <property type="entry name" value="DEXHc_RHA-like"/>
    <property type="match status" value="1"/>
</dbReference>
<evidence type="ECO:0000259" key="10">
    <source>
        <dbReference type="PROSITE" id="PS51194"/>
    </source>
</evidence>
<dbReference type="InterPro" id="IPR027417">
    <property type="entry name" value="P-loop_NTPase"/>
</dbReference>
<keyword evidence="7" id="KW-0479">Metal-binding</keyword>
<dbReference type="Pfam" id="PF00642">
    <property type="entry name" value="zf-CCCH"/>
    <property type="match status" value="1"/>
</dbReference>
<dbReference type="SMART" id="SM00356">
    <property type="entry name" value="ZnF_C3H1"/>
    <property type="match status" value="2"/>
</dbReference>
<dbReference type="CDD" id="cd18791">
    <property type="entry name" value="SF2_C_RHA"/>
    <property type="match status" value="1"/>
</dbReference>
<name>A0ABU6RBN6_9FABA</name>
<dbReference type="Proteomes" id="UP001341840">
    <property type="component" value="Unassembled WGS sequence"/>
</dbReference>
<evidence type="ECO:0000313" key="12">
    <source>
        <dbReference type="Proteomes" id="UP001341840"/>
    </source>
</evidence>
<dbReference type="Pfam" id="PF00270">
    <property type="entry name" value="DEAD"/>
    <property type="match status" value="1"/>
</dbReference>
<keyword evidence="5" id="KW-0067">ATP-binding</keyword>
<dbReference type="PROSITE" id="PS51194">
    <property type="entry name" value="HELICASE_CTER"/>
    <property type="match status" value="1"/>
</dbReference>
<feature type="zinc finger region" description="C3H1-type" evidence="7">
    <location>
        <begin position="772"/>
        <end position="799"/>
    </location>
</feature>
<sequence length="1032" mass="116833">MKCFVFPTDEGFEIPIMASSSASSSSSNNASYTLPLSPSNFSSLPVMAMKKKIVEKIMENRVTLIVGEAGCGKSSQVPQFLLDEGLSPILCTQPRRFAVVAVAKMVAKARNCEVGEEVGYHIGHSRHISAGSKIIFKTAGVLLDELRDRGSGALKYKAIILDEVHERSVESDLVLVCVKQFLLKNNDLRVVLMSATADISRYRDYFKDLGRGERVEVLAIPTSNQKIVFQRHVSYLEQASESLGISSEIMNSKYSPGVDPFTANAYIKHEFQMAFHQLIHNLVLHIHVNEPDIEKSILVFLPTYYSLEQQWRLLRPLESTFKVHILHRSIDTEQALMAMKIWKSHRKVILATNIAESSVTIPKVAFVIDSCRSLQVYWDKSRRKESSKLVWVSKSQAEQRRGRTGRTCDGHVYRLVTGSFFNKLEDHESPSILKLSLRLQVLSLCCAESKAINDPKVLLQKSLDAPEPQVVEDALNTLVQMRALEKTPRGRYEPTFYGRLIASCPLSFDASVLVLKFGNAGMIREGILLGIMMDTQPLPIIHPFGEEELFARYIASYFTDSTILPGRKEMEVMANFCAFEFWQHLFKDKCRLDHLKQVLEIENVYPAKELMPKLEEEWCSIHNLSQSSLHQTLDIYDDLLSSVHRFRPKFLSSFRGLPPYFDPYGYEHTCQADGDRDGVAADEEGLEATAETKCASVPYVTSEDFHSYDVANMFAKIIKEIRAQFSEDTSSRVLEAEFNNLNLNGGPSTCVYFFQGYCNRGSECLFSHSLHAKRPQCKYFFSLQGCRRGESCSFSHDSGPTAPSFRLDVCEPEDNNTVAASLLRFFPQATNKSILILDDTDLHFAKSLGRHYHPSKIISTTCLSEITILEQSLKGVKILWGLYHPYETIIAKEGKNPVPWDEVQCILWFPCFDSFAEDSDGQKQLLQNFFNYLAIRILADNLSDVKVILTINNIRFSQLKAEKLARECFFVLTGSFAYDETSFGAILYDRITPKAPTLVSRPTSYVFELHPPSEKLFGAATIRKRLYRIQEN</sequence>
<dbReference type="InterPro" id="IPR001650">
    <property type="entry name" value="Helicase_C-like"/>
</dbReference>
<comment type="catalytic activity">
    <reaction evidence="6">
        <text>ATP + H2O = ADP + phosphate + H(+)</text>
        <dbReference type="Rhea" id="RHEA:13065"/>
        <dbReference type="ChEBI" id="CHEBI:15377"/>
        <dbReference type="ChEBI" id="CHEBI:15378"/>
        <dbReference type="ChEBI" id="CHEBI:30616"/>
        <dbReference type="ChEBI" id="CHEBI:43474"/>
        <dbReference type="ChEBI" id="CHEBI:456216"/>
        <dbReference type="EC" id="3.6.4.13"/>
    </reaction>
</comment>
<keyword evidence="7" id="KW-0862">Zinc</keyword>
<evidence type="ECO:0000256" key="2">
    <source>
        <dbReference type="ARBA" id="ARBA00022741"/>
    </source>
</evidence>
<protein>
    <recommendedName>
        <fullName evidence="1">RNA helicase</fullName>
        <ecNumber evidence="1">3.6.4.13</ecNumber>
    </recommendedName>
</protein>
<feature type="domain" description="C3H1-type" evidence="8">
    <location>
        <begin position="744"/>
        <end position="771"/>
    </location>
</feature>